<dbReference type="InterPro" id="IPR045436">
    <property type="entry name" value="DUF6507"/>
</dbReference>
<comment type="caution">
    <text evidence="1">The sequence shown here is derived from an EMBL/GenBank/DDBJ whole genome shotgun (WGS) entry which is preliminary data.</text>
</comment>
<evidence type="ECO:0000313" key="1">
    <source>
        <dbReference type="EMBL" id="MDT0413697.1"/>
    </source>
</evidence>
<proteinExistence type="predicted"/>
<organism evidence="1 2">
    <name type="scientific">Streptomyces evansiae</name>
    <dbReference type="NCBI Taxonomy" id="3075535"/>
    <lineage>
        <taxon>Bacteria</taxon>
        <taxon>Bacillati</taxon>
        <taxon>Actinomycetota</taxon>
        <taxon>Actinomycetes</taxon>
        <taxon>Kitasatosporales</taxon>
        <taxon>Streptomycetaceae</taxon>
        <taxon>Streptomyces</taxon>
    </lineage>
</organism>
<name>A0ABU2RAH9_9ACTN</name>
<dbReference type="Pfam" id="PF20117">
    <property type="entry name" value="DUF6507"/>
    <property type="match status" value="1"/>
</dbReference>
<reference evidence="2" key="1">
    <citation type="submission" date="2023-07" db="EMBL/GenBank/DDBJ databases">
        <title>30 novel species of actinomycetes from the DSMZ collection.</title>
        <authorList>
            <person name="Nouioui I."/>
        </authorList>
    </citation>
    <scope>NUCLEOTIDE SEQUENCE [LARGE SCALE GENOMIC DNA]</scope>
    <source>
        <strain evidence="2">DSM 41979</strain>
    </source>
</reference>
<dbReference type="RefSeq" id="WP_010276333.1">
    <property type="nucleotide sequence ID" value="NZ_JAVRET010000175.1"/>
</dbReference>
<sequence>MNGWDIDVDGVEFVTGLVGLAMQDMSKDVEAYGTDVQSAAASAGTVSGFYCGPAPTGAVGAALALFAEGTAQDVAMLAARAAKSVNGAHEATGYYILGDEEMAAQAQHRALAAPEVDLPGRGDGGGHK</sequence>
<gene>
    <name evidence="1" type="ORF">RM698_32300</name>
</gene>
<protein>
    <submittedName>
        <fullName evidence="1">DUF6507 family protein</fullName>
    </submittedName>
</protein>
<accession>A0ABU2RAH9</accession>
<dbReference type="Proteomes" id="UP001183610">
    <property type="component" value="Unassembled WGS sequence"/>
</dbReference>
<evidence type="ECO:0000313" key="2">
    <source>
        <dbReference type="Proteomes" id="UP001183610"/>
    </source>
</evidence>
<keyword evidence="2" id="KW-1185">Reference proteome</keyword>
<dbReference type="EMBL" id="JAVRET010000175">
    <property type="protein sequence ID" value="MDT0413697.1"/>
    <property type="molecule type" value="Genomic_DNA"/>
</dbReference>